<evidence type="ECO:0000256" key="1">
    <source>
        <dbReference type="SAM" id="SignalP"/>
    </source>
</evidence>
<feature type="signal peptide" evidence="1">
    <location>
        <begin position="1"/>
        <end position="18"/>
    </location>
</feature>
<dbReference type="AlphaFoldDB" id="A0A1H0KPL0"/>
<feature type="chain" id="PRO_5010165307" evidence="1">
    <location>
        <begin position="19"/>
        <end position="711"/>
    </location>
</feature>
<evidence type="ECO:0000313" key="2">
    <source>
        <dbReference type="EMBL" id="SDO57904.1"/>
    </source>
</evidence>
<keyword evidence="3" id="KW-1185">Reference proteome</keyword>
<dbReference type="Proteomes" id="UP000183200">
    <property type="component" value="Unassembled WGS sequence"/>
</dbReference>
<gene>
    <name evidence="2" type="ORF">SAMN05421820_116117</name>
</gene>
<name>A0A1H0KPL0_9SPHI</name>
<sequence length="711" mass="81731">MRLIFTLIFLCCVHFLMAQNLASPKAVEEALAQAGNNRAALEKVMQHYGTDNFRDSMHYKAAGFLIANLPGHTSVENSTGDDAAIINILKIADSIYYRMVKDKSLDFLTSKALTDSLARTNKYMRSIIDTTHFNEREKDNNLPAVEHLSADFLIQQIDHAFWLRENSVFVRQLAFTDFCENTIGIQRVRGRNVRKPGKELYLFFSKYLPDVTESNMSEVIQYYNVTIDNFKKLLGRYPLSTRMGFEEFFFNGIPDFDCFDITSFDSRVLNAMGIPTTANYNIAYKMLQGKHSSCAIPTQFGHYAMFASGNLDRVPEIMDMPYEKYDGWMNLYTLNYAVQQANPYSLKNDKETIPENLSSPFIKDETALRIQTTSLTLPFKKKTNNKLAYLATFNSGATDILPVTWGIINSKKSKVLFENVIPGRLYFPVYYDEDDGLIPFGDVFILNIDSTNRNKRIVRKFASKDKEANRIDAVVTRKFPRKDKMIALAKKLIGAVVLASNNAKFTPCDTLYTLDFEPQPYLQDITLNNTKPYKFYKVEAPRTNHSFTIAEIQFLTKKLYNYTNVMMPAALPVFKSADTSRGDTTLIRLIESDYEKRKNYPEYDGKMGTAPSAYPSVTMRLSEPQVITHIRFAPLNADNGITPGDSYQLLNFELNEWKEIETKVAQYNYLLFPKMYKNKLYWLKNLSRGKEEFPFIFDSEGNQRFIYTDVK</sequence>
<proteinExistence type="predicted"/>
<organism evidence="2 3">
    <name type="scientific">Pedobacter steynii</name>
    <dbReference type="NCBI Taxonomy" id="430522"/>
    <lineage>
        <taxon>Bacteria</taxon>
        <taxon>Pseudomonadati</taxon>
        <taxon>Bacteroidota</taxon>
        <taxon>Sphingobacteriia</taxon>
        <taxon>Sphingobacteriales</taxon>
        <taxon>Sphingobacteriaceae</taxon>
        <taxon>Pedobacter</taxon>
    </lineage>
</organism>
<dbReference type="PANTHER" id="PTHR35532">
    <property type="entry name" value="SIMILAR TO POLYHYDROXYALKANOATE DEPOLYMERASE"/>
    <property type="match status" value="1"/>
</dbReference>
<dbReference type="OrthoDB" id="679512at2"/>
<dbReference type="RefSeq" id="WP_143010606.1">
    <property type="nucleotide sequence ID" value="NZ_FNGY01000016.1"/>
</dbReference>
<accession>A0A1H0KPL0</accession>
<dbReference type="PANTHER" id="PTHR35532:SF5">
    <property type="entry name" value="CARBOHYDRATE-BINDING DOMAIN-CONTAINING PROTEIN"/>
    <property type="match status" value="1"/>
</dbReference>
<protein>
    <submittedName>
        <fullName evidence="2">Uncharacterized protein</fullName>
    </submittedName>
</protein>
<keyword evidence="1" id="KW-0732">Signal</keyword>
<evidence type="ECO:0000313" key="3">
    <source>
        <dbReference type="Proteomes" id="UP000183200"/>
    </source>
</evidence>
<reference evidence="3" key="1">
    <citation type="submission" date="2016-10" db="EMBL/GenBank/DDBJ databases">
        <authorList>
            <person name="Varghese N."/>
            <person name="Submissions S."/>
        </authorList>
    </citation>
    <scope>NUCLEOTIDE SEQUENCE [LARGE SCALE GENOMIC DNA]</scope>
    <source>
        <strain evidence="3">DSM 19110</strain>
    </source>
</reference>
<dbReference type="EMBL" id="FNGY01000016">
    <property type="protein sequence ID" value="SDO57904.1"/>
    <property type="molecule type" value="Genomic_DNA"/>
</dbReference>
<dbReference type="Gene3D" id="2.60.120.260">
    <property type="entry name" value="Galactose-binding domain-like"/>
    <property type="match status" value="1"/>
</dbReference>